<protein>
    <submittedName>
        <fullName evidence="1">Major facilitator superfamily domain-containing protein</fullName>
    </submittedName>
</protein>
<name>A0ACB8TN59_9APHY</name>
<evidence type="ECO:0000313" key="2">
    <source>
        <dbReference type="Proteomes" id="UP001055072"/>
    </source>
</evidence>
<organism evidence="1 2">
    <name type="scientific">Irpex rosettiformis</name>
    <dbReference type="NCBI Taxonomy" id="378272"/>
    <lineage>
        <taxon>Eukaryota</taxon>
        <taxon>Fungi</taxon>
        <taxon>Dikarya</taxon>
        <taxon>Basidiomycota</taxon>
        <taxon>Agaricomycotina</taxon>
        <taxon>Agaricomycetes</taxon>
        <taxon>Polyporales</taxon>
        <taxon>Irpicaceae</taxon>
        <taxon>Irpex</taxon>
    </lineage>
</organism>
<comment type="caution">
    <text evidence="1">The sequence shown here is derived from an EMBL/GenBank/DDBJ whole genome shotgun (WGS) entry which is preliminary data.</text>
</comment>
<dbReference type="Proteomes" id="UP001055072">
    <property type="component" value="Unassembled WGS sequence"/>
</dbReference>
<keyword evidence="2" id="KW-1185">Reference proteome</keyword>
<dbReference type="EMBL" id="MU274966">
    <property type="protein sequence ID" value="KAI0083422.1"/>
    <property type="molecule type" value="Genomic_DNA"/>
</dbReference>
<gene>
    <name evidence="1" type="ORF">BDY19DRAFT_900311</name>
</gene>
<accession>A0ACB8TN59</accession>
<proteinExistence type="predicted"/>
<evidence type="ECO:0000313" key="1">
    <source>
        <dbReference type="EMBL" id="KAI0083422.1"/>
    </source>
</evidence>
<sequence>ATSLGATAWRKMDFAILPVVTMIFLLSFLATRRHANHDSPPQDKRYIGNARVAGLQHDLSMSYYHYSLLLTITFIPYILIELPSNLWLQRIGPNVLLPSMTVLWSIATTMQGVVTSYGGLLACCVFLGGLLPGTTLYLSMFYPKDKLQLRISIFFVSTTLAGAFSGLLASAISHMDGVGGRPGWAWIFILARMFTFIFGVLSFFLVPRTPSHIVLLTPAEKAHITSTHHNISGNRRDDVDRDDGVAGNRVWRDVWRTMRMPLVWLCVIAGFFNGATLSGLAYFTPSIVASLGYTANKEQLMSVPPFGVAFVVSLVSSYLSDKYARRGLTIIVFAVVGVVGFGMFIAGGSHHPHVRYASLFFIMPSTYGTALPFAAWISNNSRFPPSPSSPAPTPSSIISSESSTTSHTPQATSIALLTISTNLGGILATWLLGSWSRAPEWKVAGWVLGGGGGFGLKRGRRRGRGGWEGYVL</sequence>
<feature type="non-terminal residue" evidence="1">
    <location>
        <position position="1"/>
    </location>
</feature>
<reference evidence="1" key="1">
    <citation type="journal article" date="2021" name="Environ. Microbiol.">
        <title>Gene family expansions and transcriptome signatures uncover fungal adaptations to wood decay.</title>
        <authorList>
            <person name="Hage H."/>
            <person name="Miyauchi S."/>
            <person name="Viragh M."/>
            <person name="Drula E."/>
            <person name="Min B."/>
            <person name="Chaduli D."/>
            <person name="Navarro D."/>
            <person name="Favel A."/>
            <person name="Norest M."/>
            <person name="Lesage-Meessen L."/>
            <person name="Balint B."/>
            <person name="Merenyi Z."/>
            <person name="de Eugenio L."/>
            <person name="Morin E."/>
            <person name="Martinez A.T."/>
            <person name="Baldrian P."/>
            <person name="Stursova M."/>
            <person name="Martinez M.J."/>
            <person name="Novotny C."/>
            <person name="Magnuson J.K."/>
            <person name="Spatafora J.W."/>
            <person name="Maurice S."/>
            <person name="Pangilinan J."/>
            <person name="Andreopoulos W."/>
            <person name="LaButti K."/>
            <person name="Hundley H."/>
            <person name="Na H."/>
            <person name="Kuo A."/>
            <person name="Barry K."/>
            <person name="Lipzen A."/>
            <person name="Henrissat B."/>
            <person name="Riley R."/>
            <person name="Ahrendt S."/>
            <person name="Nagy L.G."/>
            <person name="Grigoriev I.V."/>
            <person name="Martin F."/>
            <person name="Rosso M.N."/>
        </authorList>
    </citation>
    <scope>NUCLEOTIDE SEQUENCE</scope>
    <source>
        <strain evidence="1">CBS 384.51</strain>
    </source>
</reference>